<dbReference type="AlphaFoldDB" id="A0A8R2D774"/>
<name>A0A8R2D774_ACYPI</name>
<dbReference type="InterPro" id="IPR051220">
    <property type="entry name" value="TFA_Chaperone"/>
</dbReference>
<dbReference type="InterPro" id="IPR003458">
    <property type="entry name" value="Phage_T4_Gp38_tail_assem"/>
</dbReference>
<reference evidence="1" key="1">
    <citation type="submission" date="2022-06" db="UniProtKB">
        <authorList>
            <consortium name="EnsemblMetazoa"/>
        </authorList>
    </citation>
    <scope>IDENTIFICATION</scope>
</reference>
<sequence>MKRAPRKAATAASGYVRWDGVTGTTVEITDEQWEELLNGQTGNSVIGSDENGMPELQPLPALTKEQQVEAASETKARFMQLAALSIAPLQDAIDLEMATDDEKKKLNELKKYRVLLNRLDLSSAPDITWPEIP</sequence>
<evidence type="ECO:0008006" key="2">
    <source>
        <dbReference type="Google" id="ProtNLM"/>
    </source>
</evidence>
<protein>
    <recommendedName>
        <fullName evidence="2">Tail fiber assembly protein</fullName>
    </recommendedName>
</protein>
<dbReference type="PANTHER" id="PTHR34413">
    <property type="entry name" value="PROPHAGE TAIL FIBER ASSEMBLY PROTEIN HOMOLOG TFAE-RELATED-RELATED"/>
    <property type="match status" value="1"/>
</dbReference>
<organism evidence="1">
    <name type="scientific">Acyrthosiphon pisum</name>
    <name type="common">Pea aphid</name>
    <dbReference type="NCBI Taxonomy" id="7029"/>
    <lineage>
        <taxon>Eukaryota</taxon>
        <taxon>Metazoa</taxon>
        <taxon>Ecdysozoa</taxon>
        <taxon>Arthropoda</taxon>
        <taxon>Hexapoda</taxon>
        <taxon>Insecta</taxon>
        <taxon>Pterygota</taxon>
        <taxon>Neoptera</taxon>
        <taxon>Paraneoptera</taxon>
        <taxon>Hemiptera</taxon>
        <taxon>Sternorrhyncha</taxon>
        <taxon>Aphidomorpha</taxon>
        <taxon>Aphidoidea</taxon>
        <taxon>Aphididae</taxon>
        <taxon>Macrosiphini</taxon>
        <taxon>Acyrthosiphon</taxon>
    </lineage>
</organism>
<accession>A0A8R2D774</accession>
<dbReference type="Pfam" id="PF02413">
    <property type="entry name" value="Caudo_TAP"/>
    <property type="match status" value="1"/>
</dbReference>
<evidence type="ECO:0000313" key="1">
    <source>
        <dbReference type="EnsemblMetazoa" id="XP_016664174.1"/>
    </source>
</evidence>
<dbReference type="EnsemblMetazoa" id="XM_016808685.1">
    <property type="protein sequence ID" value="XP_016664174.1"/>
    <property type="gene ID" value="LOC107885173"/>
</dbReference>
<proteinExistence type="predicted"/>
<dbReference type="PANTHER" id="PTHR34413:SF2">
    <property type="entry name" value="PROPHAGE TAIL FIBER ASSEMBLY PROTEIN HOMOLOG TFAE-RELATED"/>
    <property type="match status" value="1"/>
</dbReference>